<evidence type="ECO:0000313" key="3">
    <source>
        <dbReference type="Proteomes" id="UP001176940"/>
    </source>
</evidence>
<sequence>MSIHQDAPAVIFDNGSGICKAGLSGDITPSSVISSVIGHARTGNRMLQANRKAYYVGEEAQNLRGILALTYPIEHGIVKSWPDMEKIWKHVYDCELRMQSNEHPVLLSEAPFNPRSNREMMAEVMFESFNVPAMYMALQAALSLYASGHTTGLVVDIGDGVTSTFPIYEGSPLPHAALDSRKAGNRLNFAGRDITEYLTRLLMETKLSFVSSAEKDIAREIKEKLCYIQRRKRKSVPAEGSEEYILPDGNVVTIGTQRFLAPESLFSPSTIGIDAQGLHKMIYESIYGCAIDVRRSLFNNILLSGASSTLFPGLQDRIYKEIRTLAPKTIQVKVIAPSDRKFSVWIGGSVLTCLESFKEMWITARDYSEFGSAVVYRMA</sequence>
<evidence type="ECO:0008006" key="4">
    <source>
        <dbReference type="Google" id="ProtNLM"/>
    </source>
</evidence>
<dbReference type="SUPFAM" id="SSF53067">
    <property type="entry name" value="Actin-like ATPase domain"/>
    <property type="match status" value="2"/>
</dbReference>
<proteinExistence type="inferred from homology"/>
<dbReference type="InterPro" id="IPR004000">
    <property type="entry name" value="Actin"/>
</dbReference>
<reference evidence="2" key="1">
    <citation type="submission" date="2023-07" db="EMBL/GenBank/DDBJ databases">
        <authorList>
            <person name="Stuckert A."/>
        </authorList>
    </citation>
    <scope>NUCLEOTIDE SEQUENCE</scope>
</reference>
<dbReference type="InterPro" id="IPR043129">
    <property type="entry name" value="ATPase_NBD"/>
</dbReference>
<protein>
    <recommendedName>
        <fullName evidence="4">Actin</fullName>
    </recommendedName>
</protein>
<dbReference type="Proteomes" id="UP001176940">
    <property type="component" value="Unassembled WGS sequence"/>
</dbReference>
<comment type="caution">
    <text evidence="2">The sequence shown here is derived from an EMBL/GenBank/DDBJ whole genome shotgun (WGS) entry which is preliminary data.</text>
</comment>
<dbReference type="PRINTS" id="PR00190">
    <property type="entry name" value="ACTIN"/>
</dbReference>
<accession>A0ABN9LL88</accession>
<keyword evidence="3" id="KW-1185">Reference proteome</keyword>
<dbReference type="SMART" id="SM00268">
    <property type="entry name" value="ACTIN"/>
    <property type="match status" value="1"/>
</dbReference>
<name>A0ABN9LL88_9NEOB</name>
<dbReference type="EMBL" id="CAUEEQ010023095">
    <property type="protein sequence ID" value="CAJ0944839.1"/>
    <property type="molecule type" value="Genomic_DNA"/>
</dbReference>
<comment type="similarity">
    <text evidence="1">Belongs to the actin family.</text>
</comment>
<dbReference type="Gene3D" id="3.30.420.40">
    <property type="match status" value="2"/>
</dbReference>
<evidence type="ECO:0000313" key="2">
    <source>
        <dbReference type="EMBL" id="CAJ0944839.1"/>
    </source>
</evidence>
<evidence type="ECO:0000256" key="1">
    <source>
        <dbReference type="RuleBase" id="RU000487"/>
    </source>
</evidence>
<dbReference type="Pfam" id="PF00022">
    <property type="entry name" value="Actin"/>
    <property type="match status" value="1"/>
</dbReference>
<gene>
    <name evidence="2" type="ORF">RIMI_LOCUS10604679</name>
</gene>
<dbReference type="Gene3D" id="3.90.640.10">
    <property type="entry name" value="Actin, Chain A, domain 4"/>
    <property type="match status" value="1"/>
</dbReference>
<dbReference type="PANTHER" id="PTHR11937">
    <property type="entry name" value="ACTIN"/>
    <property type="match status" value="1"/>
</dbReference>
<organism evidence="2 3">
    <name type="scientific">Ranitomeya imitator</name>
    <name type="common">mimic poison frog</name>
    <dbReference type="NCBI Taxonomy" id="111125"/>
    <lineage>
        <taxon>Eukaryota</taxon>
        <taxon>Metazoa</taxon>
        <taxon>Chordata</taxon>
        <taxon>Craniata</taxon>
        <taxon>Vertebrata</taxon>
        <taxon>Euteleostomi</taxon>
        <taxon>Amphibia</taxon>
        <taxon>Batrachia</taxon>
        <taxon>Anura</taxon>
        <taxon>Neobatrachia</taxon>
        <taxon>Hyloidea</taxon>
        <taxon>Dendrobatidae</taxon>
        <taxon>Dendrobatinae</taxon>
        <taxon>Ranitomeya</taxon>
    </lineage>
</organism>
<dbReference type="CDD" id="cd13397">
    <property type="entry name" value="ASKHA_NBD_actin_Arp-T1-3"/>
    <property type="match status" value="1"/>
</dbReference>